<reference evidence="2" key="2">
    <citation type="journal article" name="Front. Microbiol.">
        <title>Degradative Capacity of Two Strains of Rhodonia placenta: From Phenotype to Genotype.</title>
        <authorList>
            <person name="Kolle M."/>
            <person name="Horta M.A.C."/>
            <person name="Nowrousian M."/>
            <person name="Ohm R.A."/>
            <person name="Benz J.P."/>
            <person name="Pilgard A."/>
        </authorList>
    </citation>
    <scope>NUCLEOTIDE SEQUENCE</scope>
    <source>
        <strain evidence="2">FPRL280</strain>
    </source>
</reference>
<evidence type="ECO:0000313" key="3">
    <source>
        <dbReference type="Proteomes" id="UP000639403"/>
    </source>
</evidence>
<dbReference type="EMBL" id="JADOXO010000610">
    <property type="protein sequence ID" value="KAF9802122.1"/>
    <property type="molecule type" value="Genomic_DNA"/>
</dbReference>
<proteinExistence type="predicted"/>
<dbReference type="Proteomes" id="UP000639403">
    <property type="component" value="Unassembled WGS sequence"/>
</dbReference>
<organism evidence="2 3">
    <name type="scientific">Rhodonia placenta</name>
    <dbReference type="NCBI Taxonomy" id="104341"/>
    <lineage>
        <taxon>Eukaryota</taxon>
        <taxon>Fungi</taxon>
        <taxon>Dikarya</taxon>
        <taxon>Basidiomycota</taxon>
        <taxon>Agaricomycotina</taxon>
        <taxon>Agaricomycetes</taxon>
        <taxon>Polyporales</taxon>
        <taxon>Adustoporiaceae</taxon>
        <taxon>Rhodonia</taxon>
    </lineage>
</organism>
<sequence>MMTHIRHGSRRAMLRMHQPSYLTSTRKTRMPLATSMPLPLVVSTSSQCLHH</sequence>
<reference evidence="2" key="1">
    <citation type="submission" date="2020-11" db="EMBL/GenBank/DDBJ databases">
        <authorList>
            <person name="Koelle M."/>
            <person name="Horta M.A.C."/>
            <person name="Nowrousian M."/>
            <person name="Ohm R.A."/>
            <person name="Benz P."/>
            <person name="Pilgard A."/>
        </authorList>
    </citation>
    <scope>NUCLEOTIDE SEQUENCE</scope>
    <source>
        <strain evidence="2">FPRL280</strain>
    </source>
</reference>
<protein>
    <submittedName>
        <fullName evidence="2">Uncharacterized protein</fullName>
    </submittedName>
</protein>
<comment type="caution">
    <text evidence="2">The sequence shown here is derived from an EMBL/GenBank/DDBJ whole genome shotgun (WGS) entry which is preliminary data.</text>
</comment>
<name>A0A8H7NTE8_9APHY</name>
<feature type="compositionally biased region" description="Basic residues" evidence="1">
    <location>
        <begin position="1"/>
        <end position="14"/>
    </location>
</feature>
<evidence type="ECO:0000313" key="2">
    <source>
        <dbReference type="EMBL" id="KAF9802122.1"/>
    </source>
</evidence>
<gene>
    <name evidence="2" type="ORF">IEO21_09979</name>
</gene>
<dbReference type="AlphaFoldDB" id="A0A8H7NTE8"/>
<accession>A0A8H7NTE8</accession>
<feature type="region of interest" description="Disordered" evidence="1">
    <location>
        <begin position="1"/>
        <end position="29"/>
    </location>
</feature>
<evidence type="ECO:0000256" key="1">
    <source>
        <dbReference type="SAM" id="MobiDB-lite"/>
    </source>
</evidence>